<dbReference type="RefSeq" id="WP_282586291.1">
    <property type="nucleotide sequence ID" value="NZ_JAMOIM010000012.1"/>
</dbReference>
<evidence type="ECO:0000259" key="10">
    <source>
        <dbReference type="PROSITE" id="PS50928"/>
    </source>
</evidence>
<evidence type="ECO:0000256" key="3">
    <source>
        <dbReference type="ARBA" id="ARBA00022448"/>
    </source>
</evidence>
<evidence type="ECO:0000256" key="8">
    <source>
        <dbReference type="ARBA" id="ARBA00023136"/>
    </source>
</evidence>
<evidence type="ECO:0000256" key="9">
    <source>
        <dbReference type="RuleBase" id="RU363032"/>
    </source>
</evidence>
<proteinExistence type="inferred from homology"/>
<evidence type="ECO:0000256" key="2">
    <source>
        <dbReference type="ARBA" id="ARBA00010072"/>
    </source>
</evidence>
<name>A0AA42CJW2_9HYPH</name>
<dbReference type="PANTHER" id="PTHR30614">
    <property type="entry name" value="MEMBRANE COMPONENT OF AMINO ACID ABC TRANSPORTER"/>
    <property type="match status" value="1"/>
</dbReference>
<feature type="domain" description="ABC transmembrane type-1" evidence="10">
    <location>
        <begin position="14"/>
        <end position="215"/>
    </location>
</feature>
<accession>A0AA42CJW2</accession>
<dbReference type="PROSITE" id="PS50928">
    <property type="entry name" value="ABC_TM1"/>
    <property type="match status" value="1"/>
</dbReference>
<feature type="transmembrane region" description="Helical" evidence="9">
    <location>
        <begin position="194"/>
        <end position="218"/>
    </location>
</feature>
<dbReference type="GO" id="GO:0006865">
    <property type="term" value="P:amino acid transport"/>
    <property type="evidence" value="ECO:0007669"/>
    <property type="project" value="TreeGrafter"/>
</dbReference>
<keyword evidence="12" id="KW-1185">Reference proteome</keyword>
<dbReference type="CDD" id="cd06261">
    <property type="entry name" value="TM_PBP2"/>
    <property type="match status" value="1"/>
</dbReference>
<evidence type="ECO:0000256" key="5">
    <source>
        <dbReference type="ARBA" id="ARBA00022519"/>
    </source>
</evidence>
<reference evidence="11" key="1">
    <citation type="submission" date="2022-05" db="EMBL/GenBank/DDBJ databases">
        <authorList>
            <person name="Pankratov T."/>
        </authorList>
    </citation>
    <scope>NUCLEOTIDE SEQUENCE</scope>
    <source>
        <strain evidence="11">BP6-180914</strain>
    </source>
</reference>
<dbReference type="EMBL" id="JAMOIM010000012">
    <property type="protein sequence ID" value="MCW6509919.1"/>
    <property type="molecule type" value="Genomic_DNA"/>
</dbReference>
<dbReference type="InterPro" id="IPR035906">
    <property type="entry name" value="MetI-like_sf"/>
</dbReference>
<keyword evidence="4" id="KW-1003">Cell membrane</keyword>
<dbReference type="Proteomes" id="UP001165667">
    <property type="component" value="Unassembled WGS sequence"/>
</dbReference>
<feature type="transmembrane region" description="Helical" evidence="9">
    <location>
        <begin position="20"/>
        <end position="44"/>
    </location>
</feature>
<dbReference type="InterPro" id="IPR000515">
    <property type="entry name" value="MetI-like"/>
</dbReference>
<dbReference type="NCBIfam" id="TIGR01726">
    <property type="entry name" value="HEQRo_perm_3TM"/>
    <property type="match status" value="1"/>
</dbReference>
<evidence type="ECO:0000256" key="7">
    <source>
        <dbReference type="ARBA" id="ARBA00022989"/>
    </source>
</evidence>
<keyword evidence="7 9" id="KW-1133">Transmembrane helix</keyword>
<gene>
    <name evidence="11" type="ORF">M8523_18020</name>
</gene>
<dbReference type="GO" id="GO:0022857">
    <property type="term" value="F:transmembrane transporter activity"/>
    <property type="evidence" value="ECO:0007669"/>
    <property type="project" value="InterPro"/>
</dbReference>
<sequence length="238" mass="26171">MLDLPFLLDVMGRLLAVLPMTLALFILSISLGAVLALTLTWMRVSGIGILDRVARAYVFVFRGSPLLVQMFLIYYGLGQFPAVRHSVAWPVLREPFACAVISLGLCTAAYSAEIFRGALLAVGDREVEAARACGMSGFLLFRRIIFPIALRAALPAYSTEMILMVKSTSLASILTVSEMTGVAQKLIAQTYRTMEIFLCAALIYLAINFVVARLVGLLEYRLSRHSRRAPVLAQVLHE</sequence>
<comment type="similarity">
    <text evidence="2">Belongs to the binding-protein-dependent transport system permease family. HisMQ subfamily.</text>
</comment>
<dbReference type="GO" id="GO:0043190">
    <property type="term" value="C:ATP-binding cassette (ABC) transporter complex"/>
    <property type="evidence" value="ECO:0007669"/>
    <property type="project" value="InterPro"/>
</dbReference>
<evidence type="ECO:0000256" key="4">
    <source>
        <dbReference type="ARBA" id="ARBA00022475"/>
    </source>
</evidence>
<dbReference type="PANTHER" id="PTHR30614:SF10">
    <property type="entry name" value="ARGININE ABC TRANSPORTER PERMEASE PROTEIN ARTM"/>
    <property type="match status" value="1"/>
</dbReference>
<dbReference type="InterPro" id="IPR043429">
    <property type="entry name" value="ArtM/GltK/GlnP/TcyL/YhdX-like"/>
</dbReference>
<keyword evidence="5" id="KW-0997">Cell inner membrane</keyword>
<keyword evidence="6 9" id="KW-0812">Transmembrane</keyword>
<dbReference type="InterPro" id="IPR010065">
    <property type="entry name" value="AA_ABC_transptr_permease_3TM"/>
</dbReference>
<dbReference type="AlphaFoldDB" id="A0AA42CJW2"/>
<dbReference type="SUPFAM" id="SSF161098">
    <property type="entry name" value="MetI-like"/>
    <property type="match status" value="1"/>
</dbReference>
<evidence type="ECO:0000313" key="12">
    <source>
        <dbReference type="Proteomes" id="UP001165667"/>
    </source>
</evidence>
<evidence type="ECO:0000256" key="6">
    <source>
        <dbReference type="ARBA" id="ARBA00022692"/>
    </source>
</evidence>
<comment type="caution">
    <text evidence="11">The sequence shown here is derived from an EMBL/GenBank/DDBJ whole genome shotgun (WGS) entry which is preliminary data.</text>
</comment>
<feature type="transmembrane region" description="Helical" evidence="9">
    <location>
        <begin position="56"/>
        <end position="76"/>
    </location>
</feature>
<keyword evidence="8 9" id="KW-0472">Membrane</keyword>
<comment type="subcellular location">
    <subcellularLocation>
        <location evidence="1">Cell inner membrane</location>
        <topology evidence="1">Multi-pass membrane protein</topology>
    </subcellularLocation>
    <subcellularLocation>
        <location evidence="9">Cell membrane</location>
        <topology evidence="9">Multi-pass membrane protein</topology>
    </subcellularLocation>
</comment>
<evidence type="ECO:0000256" key="1">
    <source>
        <dbReference type="ARBA" id="ARBA00004429"/>
    </source>
</evidence>
<dbReference type="Pfam" id="PF00528">
    <property type="entry name" value="BPD_transp_1"/>
    <property type="match status" value="1"/>
</dbReference>
<evidence type="ECO:0000313" key="11">
    <source>
        <dbReference type="EMBL" id="MCW6509919.1"/>
    </source>
</evidence>
<protein>
    <submittedName>
        <fullName evidence="11">ABC transporter permease</fullName>
    </submittedName>
</protein>
<organism evidence="11 12">
    <name type="scientific">Lichenifustis flavocetrariae</name>
    <dbReference type="NCBI Taxonomy" id="2949735"/>
    <lineage>
        <taxon>Bacteria</taxon>
        <taxon>Pseudomonadati</taxon>
        <taxon>Pseudomonadota</taxon>
        <taxon>Alphaproteobacteria</taxon>
        <taxon>Hyphomicrobiales</taxon>
        <taxon>Lichenihabitantaceae</taxon>
        <taxon>Lichenifustis</taxon>
    </lineage>
</organism>
<dbReference type="Gene3D" id="1.10.3720.10">
    <property type="entry name" value="MetI-like"/>
    <property type="match status" value="1"/>
</dbReference>
<keyword evidence="3 9" id="KW-0813">Transport</keyword>